<evidence type="ECO:0000313" key="3">
    <source>
        <dbReference type="EMBL" id="SZX64666.1"/>
    </source>
</evidence>
<organism evidence="3 4">
    <name type="scientific">Tetradesmus obliquus</name>
    <name type="common">Green alga</name>
    <name type="synonym">Acutodesmus obliquus</name>
    <dbReference type="NCBI Taxonomy" id="3088"/>
    <lineage>
        <taxon>Eukaryota</taxon>
        <taxon>Viridiplantae</taxon>
        <taxon>Chlorophyta</taxon>
        <taxon>core chlorophytes</taxon>
        <taxon>Chlorophyceae</taxon>
        <taxon>CS clade</taxon>
        <taxon>Sphaeropleales</taxon>
        <taxon>Scenedesmaceae</taxon>
        <taxon>Tetradesmus</taxon>
    </lineage>
</organism>
<keyword evidence="2" id="KW-0812">Transmembrane</keyword>
<proteinExistence type="predicted"/>
<dbReference type="Proteomes" id="UP000256970">
    <property type="component" value="Unassembled WGS sequence"/>
</dbReference>
<evidence type="ECO:0000256" key="2">
    <source>
        <dbReference type="SAM" id="Phobius"/>
    </source>
</evidence>
<evidence type="ECO:0000313" key="4">
    <source>
        <dbReference type="Proteomes" id="UP000256970"/>
    </source>
</evidence>
<dbReference type="EMBL" id="FNXT01000437">
    <property type="protein sequence ID" value="SZX64666.1"/>
    <property type="molecule type" value="Genomic_DNA"/>
</dbReference>
<feature type="region of interest" description="Disordered" evidence="1">
    <location>
        <begin position="532"/>
        <end position="583"/>
    </location>
</feature>
<keyword evidence="2" id="KW-0472">Membrane</keyword>
<keyword evidence="4" id="KW-1185">Reference proteome</keyword>
<dbReference type="PANTHER" id="PTHR24330">
    <property type="entry name" value="HOMEOBOX PROTEIN BARH-LIKE"/>
    <property type="match status" value="1"/>
</dbReference>
<feature type="region of interest" description="Disordered" evidence="1">
    <location>
        <begin position="215"/>
        <end position="234"/>
    </location>
</feature>
<feature type="region of interest" description="Disordered" evidence="1">
    <location>
        <begin position="1"/>
        <end position="71"/>
    </location>
</feature>
<feature type="transmembrane region" description="Helical" evidence="2">
    <location>
        <begin position="655"/>
        <end position="674"/>
    </location>
</feature>
<evidence type="ECO:0000256" key="1">
    <source>
        <dbReference type="SAM" id="MobiDB-lite"/>
    </source>
</evidence>
<dbReference type="PANTHER" id="PTHR24330:SF19">
    <property type="entry name" value="MEDIATOR OF RNA POLYMERASE II TRANSCRIPTION SUBUNIT 29"/>
    <property type="match status" value="1"/>
</dbReference>
<reference evidence="3 4" key="1">
    <citation type="submission" date="2016-10" db="EMBL/GenBank/DDBJ databases">
        <authorList>
            <person name="Cai Z."/>
        </authorList>
    </citation>
    <scope>NUCLEOTIDE SEQUENCE [LARGE SCALE GENOMIC DNA]</scope>
</reference>
<keyword evidence="2" id="KW-1133">Transmembrane helix</keyword>
<feature type="compositionally biased region" description="Low complexity" evidence="1">
    <location>
        <begin position="39"/>
        <end position="50"/>
    </location>
</feature>
<dbReference type="AlphaFoldDB" id="A0A383VJW3"/>
<name>A0A383VJW3_TETOB</name>
<gene>
    <name evidence="3" type="ORF">BQ4739_LOCUS5160</name>
</gene>
<feature type="transmembrane region" description="Helical" evidence="2">
    <location>
        <begin position="777"/>
        <end position="799"/>
    </location>
</feature>
<sequence>MDVDPGGLQLVADGAGHGHTDASSSDQPAPAGGPVALGSQLQHQQVQQSSTADSTDYAQEQGFPVAPPEDDVWHDASDQWDEADAAAGVPAAAELLQRVFPASLATAAAAAAAAANEAFWANVRVLPHLQQAGYTMDDLKQMWGETMLQALLDQQQPSDAALAQDAAVAAAATAGISDGVQEGSTLPDALAGQGFSEQQQQVVQQLLLQQQQQQEQQQEQQQYDPGDSDDACSDAGIEMSVQDEGEYVSMEDEGEYAEAADAAYGDAAEHKQGTADWFRANLTEPLWQAGDATSQLLIHQAVFMLMAWKADNCVHDNAFAQLLGMLATLFLPAGNRLPPSFYLMKQIMDVRDISSIEWHSCEAGCTGWEPTPKAEWHKHKDDCCPKCNGRRFKSVLGKDVPVRRFWFVAPEDSIKELFADPAFVKALLEARVVNVGSFADSEEFRRLNKAVGGVLSSSEHGIIELGFDFAQPYNFLQHSTGFMFMRYGSLPNGGSARREWHKLVLCIEGPTEPSVLDAFLQPVVRSLERLAPAQPPRAEQAQQDATAAAAAPAAAAAADGASVPPAPAAPQGQQQQSSPSAAAAAAAAAVPDGAFAPPAPVALQGQQQQAAAPAAAAAAASAAAPLFAQQAEAAGDAATPEHGIMVTPAVRDSSGAIILGAAFLHFAVLGGIYADSPAAAALRYSIKSFTAYFSCAFCKLVGTMCDGTVRFCGYIQPVLTPAGAGQGRSYQMGAQDGRLLSDLEQRAQATAAAFNRARGFEPPHGNRFKGFSPLLRLYWVRVSSLFVVPFSHAFHLGIFKGLISSMFAKESKQQDGTAAANPLRISNDARHVMRGRLDNMQLHPNFNRKCRSPFTCNASWQMEECARQLQCFLPLLFRPVRTANGQVTEVLDNKLAKQAFGHLKRFAAFHLGHVQYATRPEYIAAAVQANEELLAFARLMEKETKGAACTYNLHLLTCQLLMQALQRGSTYDQFEQWVERLIGDIKQRVKLRTHADPEKTMMGDDMLRRALQQWRVQFPEVQTWQERRGQTARERLSLFDPVGALLGSGQAASSDAWCAAVQAAAKNAVQCNVDAVGGVAKQQLWLGAWDRIGVAAYKEALLPGGFYATSTAYTRSRSRDGSFVLVPFSSGSETRPWVGRVTWYLQLRLPDDAVQQSVRGGVLFFALCDLLPYLRPFEDADICGSDSMILFGRDKGEREQTFQHLNYPVMLNQLHAPLFRQEYQADGQTWWAFVPLTFKTGGKR</sequence>
<dbReference type="InterPro" id="IPR052145">
    <property type="entry name" value="Mediator/Homeobox_domain"/>
</dbReference>
<protein>
    <submittedName>
        <fullName evidence="3">Uncharacterized protein</fullName>
    </submittedName>
</protein>
<accession>A0A383VJW3</accession>